<sequence length="198" mass="21645">MGNIFICVYLFVCPRAPSKWRGVHSVREPAQERVEGEDEAEACQRAALGDPAEDGKQRPRAAASTTNRDDDAVDALDDADEAWREGRPHSCDEEPLVGERERGAAPKSVNRSTGDLRSGRMEQMRAVVSKSATWLMGAQPETKPCCTRAAPTDMASLLAERMASEIIFTSAFFTQSGRVDRGARDMPGRPLLPQRPSG</sequence>
<evidence type="ECO:0000313" key="3">
    <source>
        <dbReference type="Proteomes" id="UP001189429"/>
    </source>
</evidence>
<accession>A0ABN9QP03</accession>
<comment type="caution">
    <text evidence="2">The sequence shown here is derived from an EMBL/GenBank/DDBJ whole genome shotgun (WGS) entry which is preliminary data.</text>
</comment>
<protein>
    <submittedName>
        <fullName evidence="2">Uncharacterized protein</fullName>
    </submittedName>
</protein>
<proteinExistence type="predicted"/>
<keyword evidence="3" id="KW-1185">Reference proteome</keyword>
<evidence type="ECO:0000256" key="1">
    <source>
        <dbReference type="SAM" id="MobiDB-lite"/>
    </source>
</evidence>
<feature type="compositionally biased region" description="Basic and acidic residues" evidence="1">
    <location>
        <begin position="81"/>
        <end position="104"/>
    </location>
</feature>
<feature type="region of interest" description="Disordered" evidence="1">
    <location>
        <begin position="178"/>
        <end position="198"/>
    </location>
</feature>
<evidence type="ECO:0000313" key="2">
    <source>
        <dbReference type="EMBL" id="CAK0806761.1"/>
    </source>
</evidence>
<dbReference type="EMBL" id="CAUYUJ010003780">
    <property type="protein sequence ID" value="CAK0806761.1"/>
    <property type="molecule type" value="Genomic_DNA"/>
</dbReference>
<feature type="region of interest" description="Disordered" evidence="1">
    <location>
        <begin position="27"/>
        <end position="119"/>
    </location>
</feature>
<name>A0ABN9QP03_9DINO</name>
<dbReference type="Proteomes" id="UP001189429">
    <property type="component" value="Unassembled WGS sequence"/>
</dbReference>
<feature type="compositionally biased region" description="Basic and acidic residues" evidence="1">
    <location>
        <begin position="178"/>
        <end position="187"/>
    </location>
</feature>
<gene>
    <name evidence="2" type="ORF">PCOR1329_LOCUS12871</name>
</gene>
<reference evidence="2" key="1">
    <citation type="submission" date="2023-10" db="EMBL/GenBank/DDBJ databases">
        <authorList>
            <person name="Chen Y."/>
            <person name="Shah S."/>
            <person name="Dougan E. K."/>
            <person name="Thang M."/>
            <person name="Chan C."/>
        </authorList>
    </citation>
    <scope>NUCLEOTIDE SEQUENCE [LARGE SCALE GENOMIC DNA]</scope>
</reference>
<feature type="compositionally biased region" description="Acidic residues" evidence="1">
    <location>
        <begin position="71"/>
        <end position="80"/>
    </location>
</feature>
<organism evidence="2 3">
    <name type="scientific">Prorocentrum cordatum</name>
    <dbReference type="NCBI Taxonomy" id="2364126"/>
    <lineage>
        <taxon>Eukaryota</taxon>
        <taxon>Sar</taxon>
        <taxon>Alveolata</taxon>
        <taxon>Dinophyceae</taxon>
        <taxon>Prorocentrales</taxon>
        <taxon>Prorocentraceae</taxon>
        <taxon>Prorocentrum</taxon>
    </lineage>
</organism>